<name>A0AAD7IP91_9AGAR</name>
<reference evidence="1" key="1">
    <citation type="submission" date="2023-03" db="EMBL/GenBank/DDBJ databases">
        <title>Massive genome expansion in bonnet fungi (Mycena s.s.) driven by repeated elements and novel gene families across ecological guilds.</title>
        <authorList>
            <consortium name="Lawrence Berkeley National Laboratory"/>
            <person name="Harder C.B."/>
            <person name="Miyauchi S."/>
            <person name="Viragh M."/>
            <person name="Kuo A."/>
            <person name="Thoen E."/>
            <person name="Andreopoulos B."/>
            <person name="Lu D."/>
            <person name="Skrede I."/>
            <person name="Drula E."/>
            <person name="Henrissat B."/>
            <person name="Morin E."/>
            <person name="Kohler A."/>
            <person name="Barry K."/>
            <person name="LaButti K."/>
            <person name="Morin E."/>
            <person name="Salamov A."/>
            <person name="Lipzen A."/>
            <person name="Mereny Z."/>
            <person name="Hegedus B."/>
            <person name="Baldrian P."/>
            <person name="Stursova M."/>
            <person name="Weitz H."/>
            <person name="Taylor A."/>
            <person name="Grigoriev I.V."/>
            <person name="Nagy L.G."/>
            <person name="Martin F."/>
            <person name="Kauserud H."/>
        </authorList>
    </citation>
    <scope>NUCLEOTIDE SEQUENCE</scope>
    <source>
        <strain evidence="1">CBHHK188m</strain>
    </source>
</reference>
<dbReference type="EMBL" id="JARJLG010000093">
    <property type="protein sequence ID" value="KAJ7747612.1"/>
    <property type="molecule type" value="Genomic_DNA"/>
</dbReference>
<dbReference type="Proteomes" id="UP001215280">
    <property type="component" value="Unassembled WGS sequence"/>
</dbReference>
<gene>
    <name evidence="1" type="ORF">DFH07DRAFT_923751</name>
</gene>
<keyword evidence="2" id="KW-1185">Reference proteome</keyword>
<protein>
    <submittedName>
        <fullName evidence="1">Uncharacterized protein</fullName>
    </submittedName>
</protein>
<evidence type="ECO:0000313" key="2">
    <source>
        <dbReference type="Proteomes" id="UP001215280"/>
    </source>
</evidence>
<organism evidence="1 2">
    <name type="scientific">Mycena maculata</name>
    <dbReference type="NCBI Taxonomy" id="230809"/>
    <lineage>
        <taxon>Eukaryota</taxon>
        <taxon>Fungi</taxon>
        <taxon>Dikarya</taxon>
        <taxon>Basidiomycota</taxon>
        <taxon>Agaricomycotina</taxon>
        <taxon>Agaricomycetes</taxon>
        <taxon>Agaricomycetidae</taxon>
        <taxon>Agaricales</taxon>
        <taxon>Marasmiineae</taxon>
        <taxon>Mycenaceae</taxon>
        <taxon>Mycena</taxon>
    </lineage>
</organism>
<accession>A0AAD7IP91</accession>
<evidence type="ECO:0000313" key="1">
    <source>
        <dbReference type="EMBL" id="KAJ7747612.1"/>
    </source>
</evidence>
<comment type="caution">
    <text evidence="1">The sequence shown here is derived from an EMBL/GenBank/DDBJ whole genome shotgun (WGS) entry which is preliminary data.</text>
</comment>
<dbReference type="AlphaFoldDB" id="A0AAD7IP91"/>
<sequence length="306" mass="34172">MSTRNWLDEDDRDLSQRALSTLSPAHLQHSDYIGLSHWQWPSVCFIPRTPSFSLRFHKKDQTSQPFPKGTRGFLYYYAPPNHLPPMAGGVRFRITPSGNPATFQKGVDLLHDGLPWQIPLHTIACAVGDFEILRKQLLLERLVTQADLDQCLAATPNKKRLDHRTTLYGLNQPFPVAFHRAQSATVVGSAGLKRWSYSYTFADNRMQHRPLARPYAGAALAQFERSPLPQHAGTQTLVLRITKMLAPPTCTLPRYDGYIPPPAEGALVRRPMGHARAVSLQPWHCDVAGASESAAALRMLLENGPV</sequence>
<proteinExistence type="predicted"/>